<dbReference type="SUPFAM" id="SSF52047">
    <property type="entry name" value="RNI-like"/>
    <property type="match status" value="1"/>
</dbReference>
<organism evidence="2 3">
    <name type="scientific">Dendrothele bispora (strain CBS 962.96)</name>
    <dbReference type="NCBI Taxonomy" id="1314807"/>
    <lineage>
        <taxon>Eukaryota</taxon>
        <taxon>Fungi</taxon>
        <taxon>Dikarya</taxon>
        <taxon>Basidiomycota</taxon>
        <taxon>Agaricomycotina</taxon>
        <taxon>Agaricomycetes</taxon>
        <taxon>Agaricomycetidae</taxon>
        <taxon>Agaricales</taxon>
        <taxon>Agaricales incertae sedis</taxon>
        <taxon>Dendrothele</taxon>
    </lineage>
</organism>
<evidence type="ECO:0000256" key="1">
    <source>
        <dbReference type="SAM" id="Coils"/>
    </source>
</evidence>
<dbReference type="OrthoDB" id="3203373at2759"/>
<reference evidence="2 3" key="1">
    <citation type="journal article" date="2019" name="Nat. Ecol. Evol.">
        <title>Megaphylogeny resolves global patterns of mushroom evolution.</title>
        <authorList>
            <person name="Varga T."/>
            <person name="Krizsan K."/>
            <person name="Foldi C."/>
            <person name="Dima B."/>
            <person name="Sanchez-Garcia M."/>
            <person name="Sanchez-Ramirez S."/>
            <person name="Szollosi G.J."/>
            <person name="Szarkandi J.G."/>
            <person name="Papp V."/>
            <person name="Albert L."/>
            <person name="Andreopoulos W."/>
            <person name="Angelini C."/>
            <person name="Antonin V."/>
            <person name="Barry K.W."/>
            <person name="Bougher N.L."/>
            <person name="Buchanan P."/>
            <person name="Buyck B."/>
            <person name="Bense V."/>
            <person name="Catcheside P."/>
            <person name="Chovatia M."/>
            <person name="Cooper J."/>
            <person name="Damon W."/>
            <person name="Desjardin D."/>
            <person name="Finy P."/>
            <person name="Geml J."/>
            <person name="Haridas S."/>
            <person name="Hughes K."/>
            <person name="Justo A."/>
            <person name="Karasinski D."/>
            <person name="Kautmanova I."/>
            <person name="Kiss B."/>
            <person name="Kocsube S."/>
            <person name="Kotiranta H."/>
            <person name="LaButti K.M."/>
            <person name="Lechner B.E."/>
            <person name="Liimatainen K."/>
            <person name="Lipzen A."/>
            <person name="Lukacs Z."/>
            <person name="Mihaltcheva S."/>
            <person name="Morgado L.N."/>
            <person name="Niskanen T."/>
            <person name="Noordeloos M.E."/>
            <person name="Ohm R.A."/>
            <person name="Ortiz-Santana B."/>
            <person name="Ovrebo C."/>
            <person name="Racz N."/>
            <person name="Riley R."/>
            <person name="Savchenko A."/>
            <person name="Shiryaev A."/>
            <person name="Soop K."/>
            <person name="Spirin V."/>
            <person name="Szebenyi C."/>
            <person name="Tomsovsky M."/>
            <person name="Tulloss R.E."/>
            <person name="Uehling J."/>
            <person name="Grigoriev I.V."/>
            <person name="Vagvolgyi C."/>
            <person name="Papp T."/>
            <person name="Martin F.M."/>
            <person name="Miettinen O."/>
            <person name="Hibbett D.S."/>
            <person name="Nagy L.G."/>
        </authorList>
    </citation>
    <scope>NUCLEOTIDE SEQUENCE [LARGE SCALE GENOMIC DNA]</scope>
    <source>
        <strain evidence="2 3">CBS 962.96</strain>
    </source>
</reference>
<keyword evidence="1" id="KW-0175">Coiled coil</keyword>
<dbReference type="SUPFAM" id="SSF81383">
    <property type="entry name" value="F-box domain"/>
    <property type="match status" value="1"/>
</dbReference>
<protein>
    <submittedName>
        <fullName evidence="2">Uncharacterized protein</fullName>
    </submittedName>
</protein>
<dbReference type="InterPro" id="IPR036047">
    <property type="entry name" value="F-box-like_dom_sf"/>
</dbReference>
<proteinExistence type="predicted"/>
<sequence>MAGEIAKNTRIKKDIEESQARLDSLSRTRKKLLLELKELECQFKRESVEHGRLLNLSAPISGLPPDLLSSIFLLCYCQESVPHFPTVASHVCNYWREVSLGTPLLWTNIHVRLKPSPWLSPKLHVDRLEAYLKRTGTAHYKVRVEINGNHDFRSVVELIAAHLYRCSYIHFTIANHPNAVEILRESLQSVEAPILEYLSITVRPWPRIDYNPIQFSAILPNIFKGALGAPVLSLLRLTGVAGSLQPPLVSVSTLYIDGTDMADLTLSQYRTLLAALPNLINLSLLRIDVTGSNSEPFDPVSLPSLRSVRLRNVPGSQTAHLMLKCLPVDQLECLVLLDVECLDTCLFPEVRKLTFSACDFPVEQLGHLMLAFPAVESFTTEIVSSLVLIALGYPGTPVWWPELKFLTVKEIQHEEVVSLVDLVRSRKRMECPLSKVCLDKRSRVLLRSKGLLEDLEGMVSVERHDDTEPWPSGLGYDDEDDDFWSF</sequence>
<evidence type="ECO:0000313" key="2">
    <source>
        <dbReference type="EMBL" id="THV02883.1"/>
    </source>
</evidence>
<keyword evidence="3" id="KW-1185">Reference proteome</keyword>
<feature type="coiled-coil region" evidence="1">
    <location>
        <begin position="8"/>
        <end position="49"/>
    </location>
</feature>
<dbReference type="EMBL" id="ML179073">
    <property type="protein sequence ID" value="THV02883.1"/>
    <property type="molecule type" value="Genomic_DNA"/>
</dbReference>
<gene>
    <name evidence="2" type="ORF">K435DRAFT_836213</name>
</gene>
<dbReference type="Gene3D" id="1.20.1280.50">
    <property type="match status" value="1"/>
</dbReference>
<dbReference type="Proteomes" id="UP000297245">
    <property type="component" value="Unassembled WGS sequence"/>
</dbReference>
<accession>A0A4S8MJD2</accession>
<dbReference type="AlphaFoldDB" id="A0A4S8MJD2"/>
<evidence type="ECO:0000313" key="3">
    <source>
        <dbReference type="Proteomes" id="UP000297245"/>
    </source>
</evidence>
<name>A0A4S8MJD2_DENBC</name>